<feature type="domain" description="Bacterial repeat" evidence="5">
    <location>
        <begin position="281"/>
        <end position="356"/>
    </location>
</feature>
<dbReference type="InterPro" id="IPR013378">
    <property type="entry name" value="InlB-like_B-rpt"/>
</dbReference>
<feature type="region of interest" description="Disordered" evidence="2">
    <location>
        <begin position="32"/>
        <end position="144"/>
    </location>
</feature>
<evidence type="ECO:0000256" key="4">
    <source>
        <dbReference type="SAM" id="SignalP"/>
    </source>
</evidence>
<feature type="domain" description="Bacterial repeat" evidence="5">
    <location>
        <begin position="196"/>
        <end position="272"/>
    </location>
</feature>
<reference evidence="7" key="1">
    <citation type="submission" date="2016-10" db="EMBL/GenBank/DDBJ databases">
        <authorList>
            <person name="Varghese N."/>
            <person name="Submissions S."/>
        </authorList>
    </citation>
    <scope>NUCLEOTIDE SEQUENCE [LARGE SCALE GENOMIC DNA]</scope>
    <source>
        <strain evidence="7">P18</strain>
    </source>
</reference>
<dbReference type="InterPro" id="IPR044060">
    <property type="entry name" value="Bacterial_rp_domain"/>
</dbReference>
<accession>A0A1I5WEY9</accession>
<feature type="compositionally biased region" description="Basic and acidic residues" evidence="2">
    <location>
        <begin position="113"/>
        <end position="134"/>
    </location>
</feature>
<organism evidence="6 7">
    <name type="scientific">Butyrivibrio proteoclasticus</name>
    <dbReference type="NCBI Taxonomy" id="43305"/>
    <lineage>
        <taxon>Bacteria</taxon>
        <taxon>Bacillati</taxon>
        <taxon>Bacillota</taxon>
        <taxon>Clostridia</taxon>
        <taxon>Lachnospirales</taxon>
        <taxon>Lachnospiraceae</taxon>
        <taxon>Butyrivibrio</taxon>
    </lineage>
</organism>
<keyword evidence="3" id="KW-0812">Transmembrane</keyword>
<evidence type="ECO:0000256" key="3">
    <source>
        <dbReference type="SAM" id="Phobius"/>
    </source>
</evidence>
<keyword evidence="3" id="KW-0472">Membrane</keyword>
<protein>
    <submittedName>
        <fullName evidence="6">Listeria/Bacterioides repeat-containing protein</fullName>
    </submittedName>
</protein>
<feature type="compositionally biased region" description="Low complexity" evidence="2">
    <location>
        <begin position="135"/>
        <end position="144"/>
    </location>
</feature>
<keyword evidence="7" id="KW-1185">Reference proteome</keyword>
<feature type="region of interest" description="Disordered" evidence="2">
    <location>
        <begin position="2650"/>
        <end position="2723"/>
    </location>
</feature>
<sequence>MLRKWNRFLAILLALALVTTTFNSDFASARVYADGEETEESVEEQEESSGEDDSENEGSEEDNSEEESHEDGDEGSGDDAQEQNEEQNEEPETPAPIAENEEVAEATAEIATEEPKAELKEESKEEPKEEKKEAPAATETSIAATEATSLLELIPEEAATAATSLLELIPEEAAVAASSLASIEEKEEEKEERLVTVKYLVTEGGSISLDEETIDLNDEEAKFEGSTATADSEEYEFKGWKDSDGTIVTTDNTIVPKDIEEDTSFTAVFEKAEKIEEKIVVITYEAGEGGKVSPEKEEININAEEVVIQGSTATADEGYEFVEWKDSEGKGISDKATFVPSDIKEDVKFKATFKKIITMPAQDFTGSAGGMNVSVSAGEGVFPKGTTMKVKAISDAEALDAAKDALGDGAKSAKGVDITFYDKDGNEIEPADSKSVRVSISLSQELEGESFSVIHKDDTGNSQEIASASSDGAEFETDSFSVYILAGSDDGIEKAIATYIFKVYNVETGNWDVVSEQRVKDGEKLYNPGIPDLTKNQVFKGWFKDGDTEVLSFGETTVTATETIIVKAKIITTYYVTLKGIKVVEQILATAENDESAYVTLNVLVIPEHAEQAFKGWKNSEGEVYEYGAQIDASLPKNSVLTAEIIDAYWINFNENDGGTGGGASYTAPIYVTEATNYKATEPTPPTRSGYVFGGWYKEAECINAFDWNTAILENTTLFAKWTPGKASFTVIIWKQKVDSPISEGKTYDYEESRVISDYNAGDTITARMLGNDLSKSYTGFKRTPTWEVVNKNSSDGNTIVAKGTTVVNIYYDRELVTFNFLVSSGYSWVPYSEVSEMHGLYGSTLASNGYTWPSIREWHITSINGAHATFLDSFIPPTGYSGYTFDFYSNQNESGNYVIQHIKQALDGNYTIVANETPSSGGNATFNFTNKYTGFEVVQYSTDGVSWTNTSAGQSTRYSRNLYIRYMRKSYKFTLAHTIYGIDPVTGDLVDVSATYLEPKYTLLYEAPIGNAKESVVAAADALSAPEGYMAKAGSDGGVGIFADPQGNQEVDWTTTMPASDDIILYVVWVKQRFTAKLDLNVDGDKNYNTTGGYSQVQVLNDQATEFRPYYGAIIDKNAIMNNFNRAGYDLVGWFDKETDQPYDYGHVTSDVNLYAKWRKTGTVKVKYDANGGTLISDEPDSNQYAGDSTVVVAAPPKTNPPKKTFIGWDLLDKDGNVVNLLYPNSSFEITDTLIATDAAGNFVKLRAKYADTGLSEEELRTSFTYHPNGGSGEAVTISTVGEDNHPLHVNEAVKAWTYDEAVSHFTRDGYKLLGWNTDQAQANAQVVNIGFGAQYIVADNEDNQGNSSANVLYAVWEPQIEVVVTIKGNTKTENYSGTEYEVSGFEVTGISYMVGGQPYSGSGFTPSDVKLKEGVAAYAKGTDVDTYYMGLTEDSFTTTNTSFDKVSYVVTDDGWLKINPIAVSVTITGNNNTVPYDGEDHTVTGYTAVADNKTFDVNSISFTGEASATQKEVGTKLMGLDASQFSATSTNYTVSFNVTDGYQAITPKDVTVTITGHHSVDKFDGTEHTVTGYDVESSSPLYTEADFTFSGTAEAKRTDEGTTNMGLAIDQFSNANRNFGNVTFIVTDGYQTITPVDEVVVTITGHKTIKDYDGTEHTATGYDVEISSDLYTENDFIFSGSATAARTDAGTTNMGLAAEQFENTNSNFKKVTFNVTDGYVTVNPISVTVTITGSKKSYDYDGEEHSATGYEVAISNPLYKESDFTFEGSDTAARTDAGTTNMGLAAEQFENTNRNFKTVTFNVTDGYVTINPVSVTVTITGHKDSFDYNGQEQSVTGYDVATSNPLYTANDFTFSGDATAKRTDVGTTPMNLSEAQFANDNPNFIDVTFVVNDGEITINPISVTVTIEGHKGSEVYDGKAHTVTGYDVKPISNPLYTANDFTFSGDATATRTEVGTTYMGLKAAQFTNTNKNFENVTFEVTDGEMEITPVTEKVTVTITGNTLTKPYNGNAQEVTGYTFASDNALYTEDSIAFTGTAKATGTDADTYQMGLAKEQFSNTSDNFTNVEFVVNDGWLKITPITAKVTITGNHDAVTYDGAEHEVSGFESIKYSTPLYKRSDFRFDGTAVAKRTEAGTTNMELKPEMFTNLNGNFEEVEFAIIDGYITIVPAGEVVVTVTGNHDTFDYDGTEHEVSGYTFTVSDPLYTEKDFTFEGNDSVTRIDAGTDYMGLTEDDFTNISENFEKVTFVVTDGYITINPIAVTVTITGNNNTYVYNGSAQTVEGYEAEADSELYSADSVIYNGNAIAQRTDVGTTPMNLDAGLFENTDTNFNDVTFVIEKDGFVTITPLEVVITVTGNTKEETYDGKEKEVTGYETKANNELYQLSKVNMTGQALAKGTLVGTYNMGLKAEQFANTDENFKATFEIVDGYLKINDRGEGEKFLVTLITDDVERPYTGQVYSGFGYHAEGGKNVNAAAAALNRVVDFISGIITPIIAGAADGTSSDTDIIIDGVTFKVTGLSVDVAERDAGKYPLTISGDMVILDEAGNDVTDQFAEATKKEGTLTITPMPITVTSGSSSKTYDGTVLTNSEITTDRPWGEGDAVGYNITGRQIEVGESDNTFDIIGAGSTNLEKNYAVTKVYGKLTITDAIVPPAPTPTPTPTPEPTPTPTPEPTPTPGGGDDTPTGGDDTPTPIDDAPTPTAPAPAPTAPVPVAPAPAPLLTGTPDPAVLGAQRAANQAAVLGARRAKTEDSTNDVARLFAIIIAAAVAITLMATKRRKEEE</sequence>
<keyword evidence="4" id="KW-0732">Signal</keyword>
<comment type="subcellular location">
    <subcellularLocation>
        <location evidence="1">Cell envelope</location>
    </subcellularLocation>
</comment>
<dbReference type="Gene3D" id="3.10.430.110">
    <property type="match status" value="1"/>
</dbReference>
<feature type="transmembrane region" description="Helical" evidence="3">
    <location>
        <begin position="2757"/>
        <end position="2776"/>
    </location>
</feature>
<dbReference type="EMBL" id="FOXO01000022">
    <property type="protein sequence ID" value="SFQ18314.1"/>
    <property type="molecule type" value="Genomic_DNA"/>
</dbReference>
<evidence type="ECO:0000256" key="1">
    <source>
        <dbReference type="ARBA" id="ARBA00004196"/>
    </source>
</evidence>
<dbReference type="Proteomes" id="UP000182624">
    <property type="component" value="Unassembled WGS sequence"/>
</dbReference>
<feature type="compositionally biased region" description="Low complexity" evidence="2">
    <location>
        <begin position="2683"/>
        <end position="2700"/>
    </location>
</feature>
<gene>
    <name evidence="6" type="ORF">SAMN04487928_12221</name>
</gene>
<feature type="chain" id="PRO_5039145113" evidence="4">
    <location>
        <begin position="28"/>
        <end position="2783"/>
    </location>
</feature>
<evidence type="ECO:0000259" key="5">
    <source>
        <dbReference type="Pfam" id="PF18998"/>
    </source>
</evidence>
<dbReference type="InterPro" id="IPR042229">
    <property type="entry name" value="Listeria/Bacterioides_rpt_sf"/>
</dbReference>
<feature type="compositionally biased region" description="Acidic residues" evidence="2">
    <location>
        <begin position="34"/>
        <end position="92"/>
    </location>
</feature>
<dbReference type="GO" id="GO:0030313">
    <property type="term" value="C:cell envelope"/>
    <property type="evidence" value="ECO:0007669"/>
    <property type="project" value="UniProtKB-SubCell"/>
</dbReference>
<dbReference type="Gene3D" id="2.60.40.4270">
    <property type="entry name" value="Listeria-Bacteroides repeat domain"/>
    <property type="match status" value="2"/>
</dbReference>
<dbReference type="Pfam" id="PF18998">
    <property type="entry name" value="Flg_new_2"/>
    <property type="match status" value="2"/>
</dbReference>
<feature type="compositionally biased region" description="Pro residues" evidence="2">
    <location>
        <begin position="2701"/>
        <end position="2719"/>
    </location>
</feature>
<keyword evidence="3" id="KW-1133">Transmembrane helix</keyword>
<evidence type="ECO:0000313" key="7">
    <source>
        <dbReference type="Proteomes" id="UP000182624"/>
    </source>
</evidence>
<feature type="signal peptide" evidence="4">
    <location>
        <begin position="1"/>
        <end position="27"/>
    </location>
</feature>
<dbReference type="Pfam" id="PF09479">
    <property type="entry name" value="Flg_new"/>
    <property type="match status" value="3"/>
</dbReference>
<name>A0A1I5WEY9_9FIRM</name>
<dbReference type="NCBIfam" id="TIGR02543">
    <property type="entry name" value="List_Bact_rpt"/>
    <property type="match status" value="1"/>
</dbReference>
<evidence type="ECO:0000256" key="2">
    <source>
        <dbReference type="SAM" id="MobiDB-lite"/>
    </source>
</evidence>
<proteinExistence type="predicted"/>
<feature type="compositionally biased region" description="Pro residues" evidence="2">
    <location>
        <begin position="2653"/>
        <end position="2677"/>
    </location>
</feature>
<evidence type="ECO:0000313" key="6">
    <source>
        <dbReference type="EMBL" id="SFQ18314.1"/>
    </source>
</evidence>
<dbReference type="RefSeq" id="WP_177201667.1">
    <property type="nucleotide sequence ID" value="NZ_FOXO01000022.1"/>
</dbReference>